<dbReference type="NCBIfam" id="NF002497">
    <property type="entry name" value="PRK01827.1-3"/>
    <property type="match status" value="1"/>
</dbReference>
<dbReference type="Pfam" id="PF00303">
    <property type="entry name" value="Thymidylat_synt"/>
    <property type="match status" value="1"/>
</dbReference>
<organism evidence="9 10">
    <name type="scientific">Mycoplasmoides fastidiosum</name>
    <dbReference type="NCBI Taxonomy" id="92758"/>
    <lineage>
        <taxon>Bacteria</taxon>
        <taxon>Bacillati</taxon>
        <taxon>Mycoplasmatota</taxon>
        <taxon>Mycoplasmoidales</taxon>
        <taxon>Mycoplasmoidaceae</taxon>
        <taxon>Mycoplasmoides</taxon>
    </lineage>
</organism>
<dbReference type="PRINTS" id="PR00108">
    <property type="entry name" value="THYMDSNTHASE"/>
</dbReference>
<evidence type="ECO:0000256" key="4">
    <source>
        <dbReference type="ARBA" id="ARBA00022679"/>
    </source>
</evidence>
<keyword evidence="4 6" id="KW-0808">Transferase</keyword>
<feature type="active site" description="Nucleophile" evidence="6">
    <location>
        <position position="170"/>
    </location>
</feature>
<keyword evidence="10" id="KW-1185">Reference proteome</keyword>
<dbReference type="InterPro" id="IPR023451">
    <property type="entry name" value="Thymidate_synth/dCMP_Mease_dom"/>
</dbReference>
<protein>
    <recommendedName>
        <fullName evidence="1 6">Thymidylate synthase</fullName>
        <shortName evidence="6">TS</shortName>
        <shortName evidence="6">TSase</shortName>
        <ecNumber evidence="1 6">2.1.1.45</ecNumber>
    </recommendedName>
</protein>
<comment type="catalytic activity">
    <reaction evidence="6">
        <text>dUMP + (6R)-5,10-methylene-5,6,7,8-tetrahydrofolate = 7,8-dihydrofolate + dTMP</text>
        <dbReference type="Rhea" id="RHEA:12104"/>
        <dbReference type="ChEBI" id="CHEBI:15636"/>
        <dbReference type="ChEBI" id="CHEBI:57451"/>
        <dbReference type="ChEBI" id="CHEBI:63528"/>
        <dbReference type="ChEBI" id="CHEBI:246422"/>
        <dbReference type="EC" id="2.1.1.45"/>
    </reaction>
</comment>
<comment type="caution">
    <text evidence="9">The sequence shown here is derived from an EMBL/GenBank/DDBJ whole genome shotgun (WGS) entry which is preliminary data.</text>
</comment>
<comment type="subunit">
    <text evidence="6">Homodimer.</text>
</comment>
<keyword evidence="3 6" id="KW-0489">Methyltransferase</keyword>
<feature type="binding site" evidence="6">
    <location>
        <position position="193"/>
    </location>
    <ligand>
        <name>(6R)-5,10-methylene-5,6,7,8-tetrahydrofolate</name>
        <dbReference type="ChEBI" id="CHEBI:15636"/>
    </ligand>
</feature>
<feature type="binding site" evidence="6">
    <location>
        <position position="287"/>
    </location>
    <ligand>
        <name>(6R)-5,10-methylene-5,6,7,8-tetrahydrofolate</name>
        <dbReference type="ChEBI" id="CHEBI:15636"/>
    </ligand>
</feature>
<feature type="active site" evidence="7">
    <location>
        <position position="170"/>
    </location>
</feature>
<dbReference type="PANTHER" id="PTHR11548:SF9">
    <property type="entry name" value="THYMIDYLATE SYNTHASE"/>
    <property type="match status" value="1"/>
</dbReference>
<evidence type="ECO:0000313" key="9">
    <source>
        <dbReference type="EMBL" id="MDQ0514143.1"/>
    </source>
</evidence>
<sequence>MQQYLDLVRKVLSEGTLVENRTSVRTYATFGGQMEFDLSQGFPLLTTKQVHFRSVLVELLWFIKGDTNIKYLVDHNVRIWNEWPYQQYCQNPTNPVLTLAEFVAKIKTDAQFAALHGNLGPVYGKQWRNSQGVDQLAEVIETIKTNPSSRRMIVCSWNPGEIQNMVLPPCHCLFQFSVINNRLSCHLYQRSADLFLGVPFNIASYALLTHIIAQICGLEVGKFVHSFGDLHIYENHVEQCRIQLQREPKPLCQLVINPNVKSLADLKIEDFRIENYQSHPRLKGVVAV</sequence>
<comment type="subcellular location">
    <subcellularLocation>
        <location evidence="6">Cytoplasm</location>
    </subcellularLocation>
</comment>
<gene>
    <name evidence="6" type="primary">thyA</name>
    <name evidence="9" type="ORF">J2Z62_000581</name>
</gene>
<dbReference type="Gene3D" id="3.30.572.10">
    <property type="entry name" value="Thymidylate synthase/dCMP hydroxymethylase domain"/>
    <property type="match status" value="1"/>
</dbReference>
<dbReference type="EMBL" id="JAUSWO010000001">
    <property type="protein sequence ID" value="MDQ0514143.1"/>
    <property type="molecule type" value="Genomic_DNA"/>
</dbReference>
<dbReference type="Proteomes" id="UP001240643">
    <property type="component" value="Unassembled WGS sequence"/>
</dbReference>
<feature type="domain" description="Thymidylate synthase/dCMP hydroxymethylase" evidence="8">
    <location>
        <begin position="2"/>
        <end position="288"/>
    </location>
</feature>
<dbReference type="CDD" id="cd00351">
    <property type="entry name" value="TS_Pyrimidine_HMase"/>
    <property type="match status" value="1"/>
</dbReference>
<comment type="similarity">
    <text evidence="6">Belongs to the thymidylate synthase family. Bacterial-type ThyA subfamily.</text>
</comment>
<dbReference type="EC" id="2.1.1.45" evidence="1 6"/>
<reference evidence="9" key="1">
    <citation type="submission" date="2023-07" db="EMBL/GenBank/DDBJ databases">
        <title>Genomic Encyclopedia of Type Strains, Phase IV (KMG-IV): sequencing the most valuable type-strain genomes for metagenomic binning, comparative biology and taxonomic classification.</title>
        <authorList>
            <person name="Goeker M."/>
        </authorList>
    </citation>
    <scope>NUCLEOTIDE SEQUENCE [LARGE SCALE GENOMIC DNA]</scope>
    <source>
        <strain evidence="9">DSM 21204</strain>
    </source>
</reference>
<dbReference type="RefSeq" id="WP_256547168.1">
    <property type="nucleotide sequence ID" value="NZ_CP101809.1"/>
</dbReference>
<evidence type="ECO:0000256" key="1">
    <source>
        <dbReference type="ARBA" id="ARBA00011947"/>
    </source>
</evidence>
<dbReference type="PROSITE" id="PS00091">
    <property type="entry name" value="THYMIDYLATE_SYNTHASE"/>
    <property type="match status" value="1"/>
</dbReference>
<feature type="binding site" description="in other chain" evidence="6">
    <location>
        <position position="201"/>
    </location>
    <ligand>
        <name>dUMP</name>
        <dbReference type="ChEBI" id="CHEBI:246422"/>
        <note>ligand shared between dimeric partners</note>
    </ligand>
</feature>
<evidence type="ECO:0000256" key="5">
    <source>
        <dbReference type="ARBA" id="ARBA00022727"/>
    </source>
</evidence>
<keyword evidence="5 6" id="KW-0545">Nucleotide biosynthesis</keyword>
<dbReference type="InterPro" id="IPR020940">
    <property type="entry name" value="Thymidylate_synthase_AS"/>
</dbReference>
<dbReference type="NCBIfam" id="TIGR03284">
    <property type="entry name" value="thym_sym"/>
    <property type="match status" value="1"/>
</dbReference>
<comment type="function">
    <text evidence="6">Catalyzes the reductive methylation of 2'-deoxyuridine-5'-monophosphate (dUMP) to 2'-deoxythymidine-5'-monophosphate (dTMP) while utilizing 5,10-methylenetetrahydrofolate (mTHF) as the methyl donor and reductant in the reaction, yielding dihydrofolate (DHF) as a by-product. This enzymatic reaction provides an intracellular de novo source of dTMP, an essential precursor for DNA biosynthesis.</text>
</comment>
<evidence type="ECO:0000313" key="10">
    <source>
        <dbReference type="Proteomes" id="UP001240643"/>
    </source>
</evidence>
<dbReference type="InterPro" id="IPR000398">
    <property type="entry name" value="Thymidylate_synthase"/>
</dbReference>
<comment type="pathway">
    <text evidence="6">Pyrimidine metabolism; dTTP biosynthesis.</text>
</comment>
<keyword evidence="2 6" id="KW-0963">Cytoplasm</keyword>
<feature type="binding site" description="in other chain" evidence="6">
    <location>
        <begin position="190"/>
        <end position="193"/>
    </location>
    <ligand>
        <name>dUMP</name>
        <dbReference type="ChEBI" id="CHEBI:246422"/>
        <note>ligand shared between dimeric partners</note>
    </ligand>
</feature>
<dbReference type="GO" id="GO:0032259">
    <property type="term" value="P:methylation"/>
    <property type="evidence" value="ECO:0007669"/>
    <property type="project" value="UniProtKB-KW"/>
</dbReference>
<dbReference type="HAMAP" id="MF_00008">
    <property type="entry name" value="Thymidy_synth_bact"/>
    <property type="match status" value="1"/>
</dbReference>
<proteinExistence type="inferred from homology"/>
<feature type="binding site" description="in other chain" evidence="6">
    <location>
        <begin position="231"/>
        <end position="233"/>
    </location>
    <ligand>
        <name>dUMP</name>
        <dbReference type="ChEBI" id="CHEBI:246422"/>
        <note>ligand shared between dimeric partners</note>
    </ligand>
</feature>
<evidence type="ECO:0000259" key="8">
    <source>
        <dbReference type="Pfam" id="PF00303"/>
    </source>
</evidence>
<dbReference type="GO" id="GO:0004799">
    <property type="term" value="F:thymidylate synthase activity"/>
    <property type="evidence" value="ECO:0007669"/>
    <property type="project" value="UniProtKB-EC"/>
</dbReference>
<dbReference type="PANTHER" id="PTHR11548">
    <property type="entry name" value="THYMIDYLATE SYNTHASE 1"/>
    <property type="match status" value="1"/>
</dbReference>
<dbReference type="InterPro" id="IPR045097">
    <property type="entry name" value="Thymidate_synth/dCMP_Mease"/>
</dbReference>
<feature type="binding site" description="in other chain" evidence="6">
    <location>
        <position position="21"/>
    </location>
    <ligand>
        <name>dUMP</name>
        <dbReference type="ChEBI" id="CHEBI:246422"/>
        <note>ligand shared between dimeric partners</note>
    </ligand>
</feature>
<evidence type="ECO:0000256" key="6">
    <source>
        <dbReference type="HAMAP-Rule" id="MF_00008"/>
    </source>
</evidence>
<dbReference type="SUPFAM" id="SSF55831">
    <property type="entry name" value="Thymidylate synthase/dCMP hydroxymethylase"/>
    <property type="match status" value="1"/>
</dbReference>
<name>A0ABU0LZN0_9BACT</name>
<evidence type="ECO:0000256" key="3">
    <source>
        <dbReference type="ARBA" id="ARBA00022603"/>
    </source>
</evidence>
<feature type="binding site" evidence="6">
    <location>
        <position position="51"/>
    </location>
    <ligand>
        <name>(6R)-5,10-methylene-5,6,7,8-tetrahydrofolate</name>
        <dbReference type="ChEBI" id="CHEBI:15636"/>
    </ligand>
</feature>
<accession>A0ABU0LZN0</accession>
<evidence type="ECO:0000256" key="2">
    <source>
        <dbReference type="ARBA" id="ARBA00022490"/>
    </source>
</evidence>
<dbReference type="InterPro" id="IPR036926">
    <property type="entry name" value="Thymidate_synth/dCMP_Mease_sf"/>
</dbReference>
<evidence type="ECO:0000256" key="7">
    <source>
        <dbReference type="PROSITE-ProRule" id="PRU10016"/>
    </source>
</evidence>
<feature type="binding site" evidence="6">
    <location>
        <begin position="150"/>
        <end position="151"/>
    </location>
    <ligand>
        <name>dUMP</name>
        <dbReference type="ChEBI" id="CHEBI:246422"/>
        <note>ligand shared between dimeric partners</note>
    </ligand>
</feature>